<dbReference type="PANTHER" id="PTHR43418:SF7">
    <property type="entry name" value="CARBAMOYL-PHOSPHATE SYNTHASE SMALL CHAIN"/>
    <property type="match status" value="1"/>
</dbReference>
<dbReference type="AlphaFoldDB" id="I8T8I3"/>
<dbReference type="InterPro" id="IPR035686">
    <property type="entry name" value="CPSase_GATase1"/>
</dbReference>
<gene>
    <name evidence="13" type="primary">carA</name>
    <name evidence="15" type="ORF">WQQ_04020</name>
</gene>
<feature type="domain" description="Carbamoyl-phosphate synthase small subunit N-terminal" evidence="14">
    <location>
        <begin position="5"/>
        <end position="135"/>
    </location>
</feature>
<name>I8T8I3_9GAMM</name>
<feature type="binding site" evidence="13">
    <location>
        <position position="270"/>
    </location>
    <ligand>
        <name>L-glutamine</name>
        <dbReference type="ChEBI" id="CHEBI:58359"/>
    </ligand>
</feature>
<feature type="active site" description="Nucleophile" evidence="13">
    <location>
        <position position="269"/>
    </location>
</feature>
<dbReference type="InterPro" id="IPR017926">
    <property type="entry name" value="GATASE"/>
</dbReference>
<feature type="active site" evidence="13">
    <location>
        <position position="353"/>
    </location>
</feature>
<dbReference type="Pfam" id="PF00988">
    <property type="entry name" value="CPSase_sm_chain"/>
    <property type="match status" value="1"/>
</dbReference>
<dbReference type="InterPro" id="IPR036480">
    <property type="entry name" value="CarbP_synth_ssu_N_sf"/>
</dbReference>
<keyword evidence="16" id="KW-1185">Reference proteome</keyword>
<evidence type="ECO:0000313" key="15">
    <source>
        <dbReference type="EMBL" id="EIT70265.1"/>
    </source>
</evidence>
<dbReference type="Gene3D" id="3.50.30.20">
    <property type="entry name" value="Carbamoyl-phosphate synthase small subunit, N-terminal domain"/>
    <property type="match status" value="1"/>
</dbReference>
<feature type="active site" evidence="13">
    <location>
        <position position="355"/>
    </location>
</feature>
<feature type="binding site" evidence="13">
    <location>
        <position position="313"/>
    </location>
    <ligand>
        <name>L-glutamine</name>
        <dbReference type="ChEBI" id="CHEBI:58359"/>
    </ligand>
</feature>
<comment type="similarity">
    <text evidence="3 13">Belongs to the CarA family.</text>
</comment>
<feature type="binding site" evidence="13">
    <location>
        <position position="311"/>
    </location>
    <ligand>
        <name>L-glutamine</name>
        <dbReference type="ChEBI" id="CHEBI:58359"/>
    </ligand>
</feature>
<keyword evidence="4 13" id="KW-0055">Arginine biosynthesis</keyword>
<comment type="catalytic activity">
    <reaction evidence="11 13">
        <text>hydrogencarbonate + L-glutamine + 2 ATP + H2O = carbamoyl phosphate + L-glutamate + 2 ADP + phosphate + 2 H(+)</text>
        <dbReference type="Rhea" id="RHEA:18633"/>
        <dbReference type="ChEBI" id="CHEBI:15377"/>
        <dbReference type="ChEBI" id="CHEBI:15378"/>
        <dbReference type="ChEBI" id="CHEBI:17544"/>
        <dbReference type="ChEBI" id="CHEBI:29985"/>
        <dbReference type="ChEBI" id="CHEBI:30616"/>
        <dbReference type="ChEBI" id="CHEBI:43474"/>
        <dbReference type="ChEBI" id="CHEBI:58228"/>
        <dbReference type="ChEBI" id="CHEBI:58359"/>
        <dbReference type="ChEBI" id="CHEBI:456216"/>
        <dbReference type="EC" id="6.3.5.5"/>
    </reaction>
</comment>
<proteinExistence type="inferred from homology"/>
<comment type="pathway">
    <text evidence="2 13">Amino-acid biosynthesis; L-arginine biosynthesis; carbamoyl phosphate from bicarbonate: step 1/1.</text>
</comment>
<evidence type="ECO:0000256" key="2">
    <source>
        <dbReference type="ARBA" id="ARBA00005077"/>
    </source>
</evidence>
<dbReference type="GO" id="GO:0044205">
    <property type="term" value="P:'de novo' UMP biosynthetic process"/>
    <property type="evidence" value="ECO:0007669"/>
    <property type="project" value="UniProtKB-UniRule"/>
</dbReference>
<organism evidence="15 16">
    <name type="scientific">Hydrocarboniphaga effusa AP103</name>
    <dbReference type="NCBI Taxonomy" id="1172194"/>
    <lineage>
        <taxon>Bacteria</taxon>
        <taxon>Pseudomonadati</taxon>
        <taxon>Pseudomonadota</taxon>
        <taxon>Gammaproteobacteria</taxon>
        <taxon>Nevskiales</taxon>
        <taxon>Nevskiaceae</taxon>
        <taxon>Hydrocarboniphaga</taxon>
    </lineage>
</organism>
<feature type="binding site" evidence="13">
    <location>
        <position position="273"/>
    </location>
    <ligand>
        <name>L-glutamine</name>
        <dbReference type="ChEBI" id="CHEBI:58359"/>
    </ligand>
</feature>
<evidence type="ECO:0000256" key="13">
    <source>
        <dbReference type="HAMAP-Rule" id="MF_01209"/>
    </source>
</evidence>
<keyword evidence="9 13" id="KW-0315">Glutamine amidotransferase</keyword>
<dbReference type="UniPathway" id="UPA00070">
    <property type="reaction ID" value="UER00115"/>
</dbReference>
<feature type="region of interest" description="CPSase" evidence="13">
    <location>
        <begin position="1"/>
        <end position="192"/>
    </location>
</feature>
<comment type="catalytic activity">
    <reaction evidence="12 13">
        <text>L-glutamine + H2O = L-glutamate + NH4(+)</text>
        <dbReference type="Rhea" id="RHEA:15889"/>
        <dbReference type="ChEBI" id="CHEBI:15377"/>
        <dbReference type="ChEBI" id="CHEBI:28938"/>
        <dbReference type="ChEBI" id="CHEBI:29985"/>
        <dbReference type="ChEBI" id="CHEBI:58359"/>
    </reaction>
</comment>
<dbReference type="Proteomes" id="UP000003704">
    <property type="component" value="Unassembled WGS sequence"/>
</dbReference>
<dbReference type="NCBIfam" id="TIGR01368">
    <property type="entry name" value="CPSaseIIsmall"/>
    <property type="match status" value="1"/>
</dbReference>
<dbReference type="UniPathway" id="UPA00068">
    <property type="reaction ID" value="UER00171"/>
</dbReference>
<keyword evidence="6 13" id="KW-0028">Amino-acid biosynthesis</keyword>
<reference evidence="15 16" key="1">
    <citation type="journal article" date="2012" name="J. Bacteriol.">
        <title>Genome Sequence of n-Alkane-Degrading Hydrocarboniphaga effusa Strain AP103T (ATCC BAA-332T).</title>
        <authorList>
            <person name="Chang H.K."/>
            <person name="Zylstra G.J."/>
            <person name="Chae J.C."/>
        </authorList>
    </citation>
    <scope>NUCLEOTIDE SEQUENCE [LARGE SCALE GENOMIC DNA]</scope>
    <source>
        <strain evidence="15 16">AP103</strain>
    </source>
</reference>
<dbReference type="InterPro" id="IPR002474">
    <property type="entry name" value="CarbamoylP_synth_ssu_N"/>
</dbReference>
<evidence type="ECO:0000256" key="8">
    <source>
        <dbReference type="ARBA" id="ARBA00022840"/>
    </source>
</evidence>
<evidence type="ECO:0000259" key="14">
    <source>
        <dbReference type="SMART" id="SM01097"/>
    </source>
</evidence>
<dbReference type="GO" id="GO:0004088">
    <property type="term" value="F:carbamoyl-phosphate synthase (glutamine-hydrolyzing) activity"/>
    <property type="evidence" value="ECO:0007669"/>
    <property type="project" value="UniProtKB-UniRule"/>
</dbReference>
<dbReference type="Pfam" id="PF00117">
    <property type="entry name" value="GATase"/>
    <property type="match status" value="1"/>
</dbReference>
<dbReference type="PATRIC" id="fig|1172194.4.peg.381"/>
<evidence type="ECO:0000256" key="3">
    <source>
        <dbReference type="ARBA" id="ARBA00007800"/>
    </source>
</evidence>
<dbReference type="HAMAP" id="MF_01209">
    <property type="entry name" value="CPSase_S_chain"/>
    <property type="match status" value="1"/>
</dbReference>
<dbReference type="GO" id="GO:0006526">
    <property type="term" value="P:L-arginine biosynthetic process"/>
    <property type="evidence" value="ECO:0007669"/>
    <property type="project" value="UniProtKB-UniRule"/>
</dbReference>
<dbReference type="GO" id="GO:0004359">
    <property type="term" value="F:glutaminase activity"/>
    <property type="evidence" value="ECO:0007669"/>
    <property type="project" value="RHEA"/>
</dbReference>
<dbReference type="InterPro" id="IPR006274">
    <property type="entry name" value="CarbamoylP_synth_ssu"/>
</dbReference>
<dbReference type="FunFam" id="3.40.50.880:FF:000011">
    <property type="entry name" value="Carbamoyl-phosphate synthase small chain"/>
    <property type="match status" value="1"/>
</dbReference>
<keyword evidence="10 13" id="KW-0665">Pyrimidine biosynthesis</keyword>
<feature type="binding site" evidence="13">
    <location>
        <position position="241"/>
    </location>
    <ligand>
        <name>L-glutamine</name>
        <dbReference type="ChEBI" id="CHEBI:58359"/>
    </ligand>
</feature>
<sequence>MMNRKPALLALADGSVFKGVSIGVDGQTVGEVVFNTAMTGYQEIMTDPSYRRQIVTLTYPHIGNVGSNDEDAESSEVHISGLVLREVPRPHSNWRSTLDFSGYLQKHRVVAIADIDTRRLTRLLREKGAQNGCIVAGDAVDEAAALAAAREFPGLKGMDLAKVVSVREPYSYTTGSWELESNRETQLKDESFHVVAYDFGVKRNILRMLVDRGCRITVVPAQTPAADVLALKPDGVFLANGPGDPEPCTYAIEAAREFLARKLPLFGICLGHQILGLAAGAKTLKMSTGHHGANHPVQDMDSGRVLITSQNHGFAVDEATLPANVVATHRSLFDGSNQGIRLTDAPAFSFQGHPEASPGPHDVDYLFDRFVQSMAPNA</sequence>
<accession>I8T8I3</accession>
<dbReference type="NCBIfam" id="NF009475">
    <property type="entry name" value="PRK12838.1"/>
    <property type="match status" value="1"/>
</dbReference>
<dbReference type="STRING" id="1172194.WQQ_04020"/>
<dbReference type="PRINTS" id="PR00096">
    <property type="entry name" value="GATASE"/>
</dbReference>
<evidence type="ECO:0000256" key="9">
    <source>
        <dbReference type="ARBA" id="ARBA00022962"/>
    </source>
</evidence>
<evidence type="ECO:0000313" key="16">
    <source>
        <dbReference type="Proteomes" id="UP000003704"/>
    </source>
</evidence>
<dbReference type="Gene3D" id="3.40.50.880">
    <property type="match status" value="1"/>
</dbReference>
<dbReference type="GO" id="GO:0006207">
    <property type="term" value="P:'de novo' pyrimidine nucleobase biosynthetic process"/>
    <property type="evidence" value="ECO:0007669"/>
    <property type="project" value="InterPro"/>
</dbReference>
<protein>
    <recommendedName>
        <fullName evidence="13">Carbamoyl phosphate synthase small chain</fullName>
        <ecNumber evidence="13">6.3.5.5</ecNumber>
    </recommendedName>
    <alternativeName>
        <fullName evidence="13">Carbamoyl phosphate synthetase glutamine chain</fullName>
    </alternativeName>
</protein>
<feature type="binding site" evidence="13">
    <location>
        <position position="314"/>
    </location>
    <ligand>
        <name>L-glutamine</name>
        <dbReference type="ChEBI" id="CHEBI:58359"/>
    </ligand>
</feature>
<comment type="pathway">
    <text evidence="1 13">Pyrimidine metabolism; UMP biosynthesis via de novo pathway; (S)-dihydroorotate from bicarbonate: step 1/3.</text>
</comment>
<keyword evidence="5 13" id="KW-0436">Ligase</keyword>
<dbReference type="CDD" id="cd01744">
    <property type="entry name" value="GATase1_CPSase"/>
    <property type="match status" value="1"/>
</dbReference>
<evidence type="ECO:0000256" key="11">
    <source>
        <dbReference type="ARBA" id="ARBA00048816"/>
    </source>
</evidence>
<dbReference type="EC" id="6.3.5.5" evidence="13"/>
<evidence type="ECO:0000256" key="10">
    <source>
        <dbReference type="ARBA" id="ARBA00022975"/>
    </source>
</evidence>
<evidence type="ECO:0000256" key="5">
    <source>
        <dbReference type="ARBA" id="ARBA00022598"/>
    </source>
</evidence>
<dbReference type="PROSITE" id="PS51273">
    <property type="entry name" value="GATASE_TYPE_1"/>
    <property type="match status" value="1"/>
</dbReference>
<dbReference type="SMART" id="SM01097">
    <property type="entry name" value="CPSase_sm_chain"/>
    <property type="match status" value="1"/>
</dbReference>
<comment type="caution">
    <text evidence="15">The sequence shown here is derived from an EMBL/GenBank/DDBJ whole genome shotgun (WGS) entry which is preliminary data.</text>
</comment>
<dbReference type="GO" id="GO:0005524">
    <property type="term" value="F:ATP binding"/>
    <property type="evidence" value="ECO:0007669"/>
    <property type="project" value="UniProtKB-UniRule"/>
</dbReference>
<dbReference type="FunFam" id="3.50.30.20:FF:000001">
    <property type="entry name" value="Carbamoyl-phosphate synthase small chain"/>
    <property type="match status" value="1"/>
</dbReference>
<dbReference type="PRINTS" id="PR00099">
    <property type="entry name" value="CPSGATASE"/>
</dbReference>
<dbReference type="InterPro" id="IPR050472">
    <property type="entry name" value="Anth_synth/Amidotransfase"/>
</dbReference>
<evidence type="ECO:0000256" key="1">
    <source>
        <dbReference type="ARBA" id="ARBA00004812"/>
    </source>
</evidence>
<dbReference type="SUPFAM" id="SSF52021">
    <property type="entry name" value="Carbamoyl phosphate synthetase, small subunit N-terminal domain"/>
    <property type="match status" value="1"/>
</dbReference>
<dbReference type="PRINTS" id="PR00097">
    <property type="entry name" value="ANTSNTHASEII"/>
</dbReference>
<dbReference type="GO" id="GO:0006541">
    <property type="term" value="P:glutamine metabolic process"/>
    <property type="evidence" value="ECO:0007669"/>
    <property type="project" value="InterPro"/>
</dbReference>
<evidence type="ECO:0000256" key="4">
    <source>
        <dbReference type="ARBA" id="ARBA00022571"/>
    </source>
</evidence>
<dbReference type="InterPro" id="IPR029062">
    <property type="entry name" value="Class_I_gatase-like"/>
</dbReference>
<evidence type="ECO:0000256" key="12">
    <source>
        <dbReference type="ARBA" id="ARBA00049285"/>
    </source>
</evidence>
<comment type="function">
    <text evidence="13">Small subunit of the glutamine-dependent carbamoyl phosphate synthetase (CPSase). CPSase catalyzes the formation of carbamoyl phosphate from the ammonia moiety of glutamine, carbonate, and phosphate donated by ATP, constituting the first step of 2 biosynthetic pathways, one leading to arginine and/or urea and the other to pyrimidine nucleotides. The small subunit (glutamine amidotransferase) binds and cleaves glutamine to supply the large subunit with the substrate ammonia.</text>
</comment>
<keyword evidence="7 13" id="KW-0547">Nucleotide-binding</keyword>
<evidence type="ECO:0000256" key="7">
    <source>
        <dbReference type="ARBA" id="ARBA00022741"/>
    </source>
</evidence>
<keyword evidence="8 13" id="KW-0067">ATP-binding</keyword>
<comment type="subunit">
    <text evidence="13">Composed of two chains; the small (or glutamine) chain promotes the hydrolysis of glutamine to ammonia, which is used by the large (or ammonia) chain to synthesize carbamoyl phosphate. Tetramer of heterodimers (alpha,beta)4.</text>
</comment>
<evidence type="ECO:0000256" key="6">
    <source>
        <dbReference type="ARBA" id="ARBA00022605"/>
    </source>
</evidence>
<dbReference type="EMBL" id="AKGD01000001">
    <property type="protein sequence ID" value="EIT70265.1"/>
    <property type="molecule type" value="Genomic_DNA"/>
</dbReference>
<dbReference type="PANTHER" id="PTHR43418">
    <property type="entry name" value="MULTIFUNCTIONAL TRYPTOPHAN BIOSYNTHESIS PROTEIN-RELATED"/>
    <property type="match status" value="1"/>
</dbReference>
<feature type="binding site" evidence="13">
    <location>
        <position position="243"/>
    </location>
    <ligand>
        <name>L-glutamine</name>
        <dbReference type="ChEBI" id="CHEBI:58359"/>
    </ligand>
</feature>
<dbReference type="SUPFAM" id="SSF52317">
    <property type="entry name" value="Class I glutamine amidotransferase-like"/>
    <property type="match status" value="1"/>
</dbReference>
<feature type="binding site" evidence="13">
    <location>
        <position position="49"/>
    </location>
    <ligand>
        <name>L-glutamine</name>
        <dbReference type="ChEBI" id="CHEBI:58359"/>
    </ligand>
</feature>